<dbReference type="Gene3D" id="1.10.168.10">
    <property type="entry name" value="Phosducin, domain 2"/>
    <property type="match status" value="1"/>
</dbReference>
<dbReference type="AlphaFoldDB" id="A0A8E0RMT0"/>
<name>A0A8E0RMT0_9TREM</name>
<dbReference type="InterPro" id="IPR036249">
    <property type="entry name" value="Thioredoxin-like_sf"/>
</dbReference>
<evidence type="ECO:0000256" key="1">
    <source>
        <dbReference type="ARBA" id="ARBA00009686"/>
    </source>
</evidence>
<feature type="compositionally biased region" description="Basic and acidic residues" evidence="3">
    <location>
        <begin position="1"/>
        <end position="15"/>
    </location>
</feature>
<dbReference type="InterPro" id="IPR024253">
    <property type="entry name" value="Phosducin_thioredoxin-like_dom"/>
</dbReference>
<dbReference type="PRINTS" id="PR00677">
    <property type="entry name" value="PHOSDUCIN"/>
</dbReference>
<feature type="domain" description="Phosducin" evidence="4">
    <location>
        <begin position="62"/>
        <end position="286"/>
    </location>
</feature>
<feature type="region of interest" description="Disordered" evidence="3">
    <location>
        <begin position="1"/>
        <end position="48"/>
    </location>
</feature>
<keyword evidence="2" id="KW-0597">Phosphoprotein</keyword>
<dbReference type="Gene3D" id="3.40.30.10">
    <property type="entry name" value="Glutaredoxin"/>
    <property type="match status" value="1"/>
</dbReference>
<dbReference type="GO" id="GO:0008277">
    <property type="term" value="P:regulation of G protein-coupled receptor signaling pathway"/>
    <property type="evidence" value="ECO:0007669"/>
    <property type="project" value="InterPro"/>
</dbReference>
<dbReference type="EMBL" id="LUCM01010359">
    <property type="protein sequence ID" value="KAA0185601.1"/>
    <property type="molecule type" value="Genomic_DNA"/>
</dbReference>
<evidence type="ECO:0000313" key="6">
    <source>
        <dbReference type="Proteomes" id="UP000728185"/>
    </source>
</evidence>
<dbReference type="OrthoDB" id="70588at2759"/>
<comment type="caution">
    <text evidence="5">The sequence shown here is derived from an EMBL/GenBank/DDBJ whole genome shotgun (WGS) entry which is preliminary data.</text>
</comment>
<sequence length="294" mass="33288">MALPMDDRLLGEKVDNYCSSSSSDSGDDDSEPECDTQVGQTDSVPQVPPVIAGQPQVIPKFHQTTLQTGPKGVLSDYEQFKKLKHLKELEDERALAHQAKKNTMTCRTHNEDAIQKLKDEAVEEVINTLDEDDEFLAQYRQNRMRELHRALELLPTHNKVFDLKAENFVSEIDSSGEGVTVLVHVYEPDNRACQKVDEAFKVLFLEYPHVKFCRLRASDAHLSYQFSRSGVPAILIYKKGDLIGNLLGIDRDLTHEFYPVDLENYLIERGFLPDKTLGLLLNAQSNANQKICRG</sequence>
<evidence type="ECO:0000313" key="5">
    <source>
        <dbReference type="EMBL" id="KAA0185601.1"/>
    </source>
</evidence>
<proteinExistence type="inferred from homology"/>
<gene>
    <name evidence="5" type="ORF">FBUS_11689</name>
</gene>
<keyword evidence="6" id="KW-1185">Reference proteome</keyword>
<accession>A0A8E0RMT0</accession>
<dbReference type="InterPro" id="IPR051499">
    <property type="entry name" value="Phosducin-like_reg"/>
</dbReference>
<evidence type="ECO:0000259" key="4">
    <source>
        <dbReference type="Pfam" id="PF02114"/>
    </source>
</evidence>
<comment type="similarity">
    <text evidence="1">Belongs to the phosducin family.</text>
</comment>
<evidence type="ECO:0000256" key="3">
    <source>
        <dbReference type="SAM" id="MobiDB-lite"/>
    </source>
</evidence>
<protein>
    <submittedName>
        <fullName evidence="5">Phosducin protein (Phlp)</fullName>
    </submittedName>
</protein>
<evidence type="ECO:0000256" key="2">
    <source>
        <dbReference type="ARBA" id="ARBA00022553"/>
    </source>
</evidence>
<dbReference type="InterPro" id="IPR001200">
    <property type="entry name" value="Phosducin"/>
</dbReference>
<dbReference type="InterPro" id="IPR023196">
    <property type="entry name" value="Phosducin_N_dom_sf"/>
</dbReference>
<reference evidence="5" key="1">
    <citation type="submission" date="2019-05" db="EMBL/GenBank/DDBJ databases">
        <title>Annotation for the trematode Fasciolopsis buski.</title>
        <authorList>
            <person name="Choi Y.-J."/>
        </authorList>
    </citation>
    <scope>NUCLEOTIDE SEQUENCE</scope>
    <source>
        <strain evidence="5">HT</strain>
        <tissue evidence="5">Whole worm</tissue>
    </source>
</reference>
<dbReference type="PANTHER" id="PTHR46052:SF1">
    <property type="entry name" value="PHOSDUCIN-LIKE PROTEIN"/>
    <property type="match status" value="1"/>
</dbReference>
<dbReference type="SUPFAM" id="SSF52833">
    <property type="entry name" value="Thioredoxin-like"/>
    <property type="match status" value="1"/>
</dbReference>
<organism evidence="5 6">
    <name type="scientific">Fasciolopsis buskii</name>
    <dbReference type="NCBI Taxonomy" id="27845"/>
    <lineage>
        <taxon>Eukaryota</taxon>
        <taxon>Metazoa</taxon>
        <taxon>Spiralia</taxon>
        <taxon>Lophotrochozoa</taxon>
        <taxon>Platyhelminthes</taxon>
        <taxon>Trematoda</taxon>
        <taxon>Digenea</taxon>
        <taxon>Plagiorchiida</taxon>
        <taxon>Echinostomata</taxon>
        <taxon>Echinostomatoidea</taxon>
        <taxon>Fasciolidae</taxon>
        <taxon>Fasciolopsis</taxon>
    </lineage>
</organism>
<dbReference type="Proteomes" id="UP000728185">
    <property type="component" value="Unassembled WGS sequence"/>
</dbReference>
<dbReference type="PANTHER" id="PTHR46052">
    <property type="entry name" value="PHOSDUCIN-LIKE PROTEIN"/>
    <property type="match status" value="1"/>
</dbReference>
<dbReference type="CDD" id="cd02987">
    <property type="entry name" value="Phd_like_Phd"/>
    <property type="match status" value="1"/>
</dbReference>
<feature type="compositionally biased region" description="Acidic residues" evidence="3">
    <location>
        <begin position="25"/>
        <end position="34"/>
    </location>
</feature>
<dbReference type="Pfam" id="PF02114">
    <property type="entry name" value="Phosducin"/>
    <property type="match status" value="1"/>
</dbReference>